<feature type="transmembrane region" description="Helical" evidence="5">
    <location>
        <begin position="79"/>
        <end position="99"/>
    </location>
</feature>
<dbReference type="Proteomes" id="UP001168528">
    <property type="component" value="Unassembled WGS sequence"/>
</dbReference>
<feature type="transmembrane region" description="Helical" evidence="5">
    <location>
        <begin position="105"/>
        <end position="126"/>
    </location>
</feature>
<evidence type="ECO:0000256" key="1">
    <source>
        <dbReference type="ARBA" id="ARBA00004141"/>
    </source>
</evidence>
<feature type="transmembrane region" description="Helical" evidence="5">
    <location>
        <begin position="52"/>
        <end position="72"/>
    </location>
</feature>
<gene>
    <name evidence="6" type="ORF">Q0590_19235</name>
</gene>
<evidence type="ECO:0000313" key="6">
    <source>
        <dbReference type="EMBL" id="MDO1448418.1"/>
    </source>
</evidence>
<evidence type="ECO:0000256" key="2">
    <source>
        <dbReference type="ARBA" id="ARBA00022692"/>
    </source>
</evidence>
<keyword evidence="4 5" id="KW-0472">Membrane</keyword>
<comment type="subcellular location">
    <subcellularLocation>
        <location evidence="1">Membrane</location>
        <topology evidence="1">Multi-pass membrane protein</topology>
    </subcellularLocation>
</comment>
<proteinExistence type="predicted"/>
<keyword evidence="2 5" id="KW-0812">Transmembrane</keyword>
<organism evidence="6 7">
    <name type="scientific">Rhodocytophaga aerolata</name>
    <dbReference type="NCBI Taxonomy" id="455078"/>
    <lineage>
        <taxon>Bacteria</taxon>
        <taxon>Pseudomonadati</taxon>
        <taxon>Bacteroidota</taxon>
        <taxon>Cytophagia</taxon>
        <taxon>Cytophagales</taxon>
        <taxon>Rhodocytophagaceae</taxon>
        <taxon>Rhodocytophaga</taxon>
    </lineage>
</organism>
<protein>
    <submittedName>
        <fullName evidence="6">DoxX family protein</fullName>
    </submittedName>
</protein>
<feature type="transmembrane region" description="Helical" evidence="5">
    <location>
        <begin position="12"/>
        <end position="32"/>
    </location>
</feature>
<dbReference type="RefSeq" id="WP_302039218.1">
    <property type="nucleotide sequence ID" value="NZ_JAUKPO010000011.1"/>
</dbReference>
<dbReference type="Pfam" id="PF13564">
    <property type="entry name" value="DoxX_2"/>
    <property type="match status" value="1"/>
</dbReference>
<dbReference type="InterPro" id="IPR032808">
    <property type="entry name" value="DoxX"/>
</dbReference>
<evidence type="ECO:0000256" key="3">
    <source>
        <dbReference type="ARBA" id="ARBA00022989"/>
    </source>
</evidence>
<reference evidence="6" key="1">
    <citation type="submission" date="2023-07" db="EMBL/GenBank/DDBJ databases">
        <title>The genome sequence of Rhodocytophaga aerolata KACC 12507.</title>
        <authorList>
            <person name="Zhang X."/>
        </authorList>
    </citation>
    <scope>NUCLEOTIDE SEQUENCE</scope>
    <source>
        <strain evidence="6">KACC 12507</strain>
    </source>
</reference>
<evidence type="ECO:0000256" key="4">
    <source>
        <dbReference type="ARBA" id="ARBA00023136"/>
    </source>
</evidence>
<accession>A0ABT8RB01</accession>
<evidence type="ECO:0000256" key="5">
    <source>
        <dbReference type="SAM" id="Phobius"/>
    </source>
</evidence>
<dbReference type="EMBL" id="JAUKPO010000011">
    <property type="protein sequence ID" value="MDO1448418.1"/>
    <property type="molecule type" value="Genomic_DNA"/>
</dbReference>
<evidence type="ECO:0000313" key="7">
    <source>
        <dbReference type="Proteomes" id="UP001168528"/>
    </source>
</evidence>
<name>A0ABT8RB01_9BACT</name>
<keyword evidence="3 5" id="KW-1133">Transmembrane helix</keyword>
<sequence>METTAKNTSKALNISLWIAQLILAAMFIMAGLPKITTPIQELAASNEIPEALVRFIGIAELLGAAGLLLPGILNIKPVLTSYAALGLFTIMVLAFLYHISKGEYAGAGITVALGLLAAFVAWGRFIKAPASSKAISHVSN</sequence>
<comment type="caution">
    <text evidence="6">The sequence shown here is derived from an EMBL/GenBank/DDBJ whole genome shotgun (WGS) entry which is preliminary data.</text>
</comment>
<keyword evidence="7" id="KW-1185">Reference proteome</keyword>